<evidence type="ECO:0000313" key="2">
    <source>
        <dbReference type="EMBL" id="CAG9836870.1"/>
    </source>
</evidence>
<accession>A0A9N9T953</accession>
<proteinExistence type="predicted"/>
<dbReference type="OrthoDB" id="6748100at2759"/>
<feature type="region of interest" description="Disordered" evidence="1">
    <location>
        <begin position="1"/>
        <end position="21"/>
    </location>
</feature>
<dbReference type="EMBL" id="OU898281">
    <property type="protein sequence ID" value="CAG9836870.1"/>
    <property type="molecule type" value="Genomic_DNA"/>
</dbReference>
<dbReference type="Proteomes" id="UP001153709">
    <property type="component" value="Chromosome 6"/>
</dbReference>
<protein>
    <submittedName>
        <fullName evidence="2">Uncharacterized protein</fullName>
    </submittedName>
</protein>
<keyword evidence="3" id="KW-1185">Reference proteome</keyword>
<evidence type="ECO:0000313" key="3">
    <source>
        <dbReference type="Proteomes" id="UP001153709"/>
    </source>
</evidence>
<name>A0A9N9T953_DIABA</name>
<dbReference type="PANTHER" id="PTHR10773">
    <property type="entry name" value="DNA-DIRECTED RNA POLYMERASES I, II, AND III SUBUNIT RPABC2"/>
    <property type="match status" value="1"/>
</dbReference>
<evidence type="ECO:0000256" key="1">
    <source>
        <dbReference type="SAM" id="MobiDB-lite"/>
    </source>
</evidence>
<reference evidence="2" key="1">
    <citation type="submission" date="2022-01" db="EMBL/GenBank/DDBJ databases">
        <authorList>
            <person name="King R."/>
        </authorList>
    </citation>
    <scope>NUCLEOTIDE SEQUENCE</scope>
</reference>
<dbReference type="PANTHER" id="PTHR10773:SF19">
    <property type="match status" value="1"/>
</dbReference>
<gene>
    <name evidence="2" type="ORF">DIABBA_LOCUS9917</name>
</gene>
<sequence>MKTISTKDYDQHMSKQKEGRRAKELLKNSANSEKLVLTVDIQSFLTCPKVLAFQSYYKLKLQVHNFTIYSLNDKDVQLYVWYEANSGVSSNEFTSCLIDYINNIPANYQTLVFISDGCNFQNRKRTLGSAL</sequence>
<dbReference type="AlphaFoldDB" id="A0A9N9T953"/>
<organism evidence="2 3">
    <name type="scientific">Diabrotica balteata</name>
    <name type="common">Banded cucumber beetle</name>
    <dbReference type="NCBI Taxonomy" id="107213"/>
    <lineage>
        <taxon>Eukaryota</taxon>
        <taxon>Metazoa</taxon>
        <taxon>Ecdysozoa</taxon>
        <taxon>Arthropoda</taxon>
        <taxon>Hexapoda</taxon>
        <taxon>Insecta</taxon>
        <taxon>Pterygota</taxon>
        <taxon>Neoptera</taxon>
        <taxon>Endopterygota</taxon>
        <taxon>Coleoptera</taxon>
        <taxon>Polyphaga</taxon>
        <taxon>Cucujiformia</taxon>
        <taxon>Chrysomeloidea</taxon>
        <taxon>Chrysomelidae</taxon>
        <taxon>Galerucinae</taxon>
        <taxon>Diabroticina</taxon>
        <taxon>Diabroticites</taxon>
        <taxon>Diabrotica</taxon>
    </lineage>
</organism>
<feature type="non-terminal residue" evidence="2">
    <location>
        <position position="131"/>
    </location>
</feature>